<reference evidence="1 2" key="1">
    <citation type="submission" date="2020-06" db="EMBL/GenBank/DDBJ databases">
        <title>Genome mining for natural products.</title>
        <authorList>
            <person name="Zhang B."/>
            <person name="Shi J."/>
            <person name="Ge H."/>
        </authorList>
    </citation>
    <scope>NUCLEOTIDE SEQUENCE [LARGE SCALE GENOMIC DNA]</scope>
    <source>
        <strain evidence="1 2">NA02069</strain>
    </source>
</reference>
<dbReference type="EMBL" id="CP056041">
    <property type="protein sequence ID" value="QKZ23428.1"/>
    <property type="molecule type" value="Genomic_DNA"/>
</dbReference>
<accession>A0A7H8TK46</accession>
<proteinExistence type="predicted"/>
<dbReference type="Proteomes" id="UP000509418">
    <property type="component" value="Chromosome"/>
</dbReference>
<name>A0A7H8TK46_STRCX</name>
<protein>
    <submittedName>
        <fullName evidence="1">Uncharacterized protein</fullName>
    </submittedName>
</protein>
<dbReference type="AlphaFoldDB" id="A0A7H8TK46"/>
<evidence type="ECO:0000313" key="1">
    <source>
        <dbReference type="EMBL" id="QKZ23428.1"/>
    </source>
</evidence>
<keyword evidence="2" id="KW-1185">Reference proteome</keyword>
<dbReference type="RefSeq" id="WP_176578178.1">
    <property type="nucleotide sequence ID" value="NZ_CBDRGH010000061.1"/>
</dbReference>
<evidence type="ECO:0000313" key="2">
    <source>
        <dbReference type="Proteomes" id="UP000509418"/>
    </source>
</evidence>
<organism evidence="1 2">
    <name type="scientific">Streptomyces chartreusis</name>
    <dbReference type="NCBI Taxonomy" id="1969"/>
    <lineage>
        <taxon>Bacteria</taxon>
        <taxon>Bacillati</taxon>
        <taxon>Actinomycetota</taxon>
        <taxon>Actinomycetes</taxon>
        <taxon>Kitasatosporales</taxon>
        <taxon>Streptomycetaceae</taxon>
        <taxon>Streptomyces</taxon>
    </lineage>
</organism>
<sequence>MSATLLHLVSEETSTMSDVHLESAEFAAALEEATTETASLYIYTQ</sequence>
<gene>
    <name evidence="1" type="ORF">HUT05_42365</name>
</gene>